<comment type="caution">
    <text evidence="2">The sequence shown here is derived from an EMBL/GenBank/DDBJ whole genome shotgun (WGS) entry which is preliminary data.</text>
</comment>
<proteinExistence type="predicted"/>
<name>A0ABT4X879_9BACI</name>
<dbReference type="EMBL" id="JAQKAB010000019">
    <property type="protein sequence ID" value="MDA7028496.1"/>
    <property type="molecule type" value="Genomic_DNA"/>
</dbReference>
<evidence type="ECO:0000313" key="2">
    <source>
        <dbReference type="EMBL" id="MDA7028496.1"/>
    </source>
</evidence>
<evidence type="ECO:0000313" key="3">
    <source>
        <dbReference type="Proteomes" id="UP001211894"/>
    </source>
</evidence>
<evidence type="ECO:0000256" key="1">
    <source>
        <dbReference type="SAM" id="MobiDB-lite"/>
    </source>
</evidence>
<gene>
    <name evidence="2" type="ORF">PJ311_18315</name>
</gene>
<reference evidence="2 3" key="1">
    <citation type="submission" date="2023-01" db="EMBL/GenBank/DDBJ databases">
        <title>Bacillus changyiensis sp. nov., isolated from a coastal deposit.</title>
        <authorList>
            <person name="Xiao G."/>
            <person name="Lai Q."/>
            <person name="Hu Z."/>
            <person name="Shao Z."/>
        </authorList>
    </citation>
    <scope>NUCLEOTIDE SEQUENCE [LARGE SCALE GENOMIC DNA]</scope>
    <source>
        <strain evidence="2 3">CLL-7-23</strain>
    </source>
</reference>
<accession>A0ABT4X879</accession>
<feature type="region of interest" description="Disordered" evidence="1">
    <location>
        <begin position="148"/>
        <end position="167"/>
    </location>
</feature>
<sequence>MMQGWIKLHRKIIEHEIWSDVTTFRLFTFLLLRASHHDGNKINGMELKQGQFIRSYSKLCEDLSYKEGRGLKKVSKSTILRSVKKLVSKGMVTVSETDNGTLFTIVNYQSYQELNTPKESFRETEDEPFTERIQNEVGTNPELKQELKNSRKEEEEEEKSNLSPFQQIENKFSQRKGSVFLSPMDVESINRVLEDNIPLDYILKWIDDIFDEYKPRHRADSINSFSYCEKAILDRWAACQNQKEGKVGRLNEHNNTFQQYRSKTTSHYHQPPQKVSSIFGTGRLRRRG</sequence>
<dbReference type="RefSeq" id="WP_271342308.1">
    <property type="nucleotide sequence ID" value="NZ_JAQKAB010000019.1"/>
</dbReference>
<dbReference type="Proteomes" id="UP001211894">
    <property type="component" value="Unassembled WGS sequence"/>
</dbReference>
<evidence type="ECO:0008006" key="4">
    <source>
        <dbReference type="Google" id="ProtNLM"/>
    </source>
</evidence>
<protein>
    <recommendedName>
        <fullName evidence="4">DNA replication protein DnaD</fullName>
    </recommendedName>
</protein>
<keyword evidence="3" id="KW-1185">Reference proteome</keyword>
<organism evidence="2 3">
    <name type="scientific">Bacillus changyiensis</name>
    <dbReference type="NCBI Taxonomy" id="3004103"/>
    <lineage>
        <taxon>Bacteria</taxon>
        <taxon>Bacillati</taxon>
        <taxon>Bacillota</taxon>
        <taxon>Bacilli</taxon>
        <taxon>Bacillales</taxon>
        <taxon>Bacillaceae</taxon>
        <taxon>Bacillus</taxon>
    </lineage>
</organism>